<reference evidence="2 4" key="1">
    <citation type="submission" date="2016-10" db="EMBL/GenBank/DDBJ databases">
        <title>Genome sequence of Mycobacterium talmonii.</title>
        <authorList>
            <person name="Greninger A.L."/>
            <person name="Elliott B."/>
            <person name="Vasireddy S."/>
            <person name="Vasireddy R."/>
        </authorList>
    </citation>
    <scope>NUCLEOTIDE SEQUENCE [LARGE SCALE GENOMIC DNA]</scope>
    <source>
        <strain evidence="2">MO-5499</strain>
        <strain evidence="4">NE-TNMC-100812</strain>
    </source>
</reference>
<accession>A0A1S1NAI0</accession>
<feature type="transmembrane region" description="Helical" evidence="1">
    <location>
        <begin position="40"/>
        <end position="68"/>
    </location>
</feature>
<evidence type="ECO:0000313" key="2">
    <source>
        <dbReference type="EMBL" id="OHU97054.1"/>
    </source>
</evidence>
<evidence type="ECO:0000313" key="3">
    <source>
        <dbReference type="EMBL" id="PQM47527.1"/>
    </source>
</evidence>
<feature type="transmembrane region" description="Helical" evidence="1">
    <location>
        <begin position="107"/>
        <end position="125"/>
    </location>
</feature>
<dbReference type="RefSeq" id="WP_071029125.1">
    <property type="nucleotide sequence ID" value="NZ_MLQM01000171.1"/>
</dbReference>
<evidence type="ECO:0000256" key="1">
    <source>
        <dbReference type="SAM" id="Phobius"/>
    </source>
</evidence>
<comment type="caution">
    <text evidence="2">The sequence shown here is derived from an EMBL/GenBank/DDBJ whole genome shotgun (WGS) entry which is preliminary data.</text>
</comment>
<proteinExistence type="predicted"/>
<keyword evidence="1" id="KW-1133">Transmembrane helix</keyword>
<dbReference type="Proteomes" id="UP000238296">
    <property type="component" value="Unassembled WGS sequence"/>
</dbReference>
<keyword evidence="4" id="KW-1185">Reference proteome</keyword>
<name>A0A1S1NAI0_9MYCO</name>
<keyword evidence="1" id="KW-0812">Transmembrane</keyword>
<feature type="transmembrane region" description="Helical" evidence="1">
    <location>
        <begin position="6"/>
        <end position="28"/>
    </location>
</feature>
<protein>
    <submittedName>
        <fullName evidence="2">Uncharacterized protein</fullName>
    </submittedName>
</protein>
<sequence length="135" mass="15206">MWYRLYDDLLLASLVLSGMVGLMLRFLLTRERLQLARTVAKAVLGVALSYIALYAAIFGVFLTIWLYIPVARLFHSGPLLTAVVWIQMAVMVGGVALLVYRRPIARIPVMLFTVTTLAFGAWLVLNPFEWLPHPT</sequence>
<reference evidence="3" key="3">
    <citation type="submission" date="2018-01" db="EMBL/GenBank/DDBJ databases">
        <authorList>
            <person name="Gaut B.S."/>
            <person name="Morton B.R."/>
            <person name="Clegg M.T."/>
            <person name="Duvall M.R."/>
        </authorList>
    </citation>
    <scope>NUCLEOTIDE SEQUENCE</scope>
    <source>
        <strain evidence="3">ATCC BAA-2683</strain>
    </source>
</reference>
<keyword evidence="1" id="KW-0472">Membrane</keyword>
<dbReference type="EMBL" id="MLQM01000171">
    <property type="protein sequence ID" value="OHU97054.1"/>
    <property type="molecule type" value="Genomic_DNA"/>
</dbReference>
<reference evidence="3 5" key="2">
    <citation type="journal article" date="2017" name="Int. J. Syst. Evol. Microbiol.">
        <title>Mycobacterium talmoniae sp. nov., a slowly growing mycobacterium isolated from human respiratory samples.</title>
        <authorList>
            <person name="Davidson R.M."/>
            <person name="DeGroote M.A."/>
            <person name="Marola J.L."/>
            <person name="Buss S."/>
            <person name="Jones V."/>
            <person name="McNeil M.R."/>
            <person name="Freifeld A.G."/>
            <person name="Elaine Epperson L."/>
            <person name="Hasan N.A."/>
            <person name="Jackson M."/>
            <person name="Iwen P.C."/>
            <person name="Salfinger M."/>
            <person name="Strong M."/>
        </authorList>
    </citation>
    <scope>NUCLEOTIDE SEQUENCE [LARGE SCALE GENOMIC DNA]</scope>
    <source>
        <strain evidence="3 5">ATCC BAA-2683</strain>
    </source>
</reference>
<evidence type="ECO:0000313" key="4">
    <source>
        <dbReference type="Proteomes" id="UP000179734"/>
    </source>
</evidence>
<dbReference type="Proteomes" id="UP000179734">
    <property type="component" value="Unassembled WGS sequence"/>
</dbReference>
<gene>
    <name evidence="2" type="ORF">BKN37_22275</name>
    <name evidence="3" type="ORF">C1Y40_02275</name>
</gene>
<organism evidence="2 4">
    <name type="scientific">Mycobacterium talmoniae</name>
    <dbReference type="NCBI Taxonomy" id="1858794"/>
    <lineage>
        <taxon>Bacteria</taxon>
        <taxon>Bacillati</taxon>
        <taxon>Actinomycetota</taxon>
        <taxon>Actinomycetes</taxon>
        <taxon>Mycobacteriales</taxon>
        <taxon>Mycobacteriaceae</taxon>
        <taxon>Mycobacterium</taxon>
    </lineage>
</organism>
<evidence type="ECO:0000313" key="5">
    <source>
        <dbReference type="Proteomes" id="UP000238296"/>
    </source>
</evidence>
<feature type="transmembrane region" description="Helical" evidence="1">
    <location>
        <begin position="80"/>
        <end position="100"/>
    </location>
</feature>
<dbReference type="AlphaFoldDB" id="A0A1S1NAI0"/>
<dbReference type="EMBL" id="PPEA01000322">
    <property type="protein sequence ID" value="PQM47527.1"/>
    <property type="molecule type" value="Genomic_DNA"/>
</dbReference>